<dbReference type="Gene3D" id="3.40.50.150">
    <property type="entry name" value="Vaccinia Virus protein VP39"/>
    <property type="match status" value="1"/>
</dbReference>
<keyword evidence="5 9" id="KW-0489">Methyltransferase</keyword>
<proteinExistence type="inferred from homology"/>
<dbReference type="PANTHER" id="PTHR43542:SF1">
    <property type="entry name" value="METHYLTRANSFERASE"/>
    <property type="match status" value="1"/>
</dbReference>
<comment type="catalytic activity">
    <reaction evidence="8 9">
        <text>guanosine(966) in 16S rRNA + S-adenosyl-L-methionine = N(2)-methylguanosine(966) in 16S rRNA + S-adenosyl-L-homocysteine + H(+)</text>
        <dbReference type="Rhea" id="RHEA:23548"/>
        <dbReference type="Rhea" id="RHEA-COMP:10211"/>
        <dbReference type="Rhea" id="RHEA-COMP:10212"/>
        <dbReference type="ChEBI" id="CHEBI:15378"/>
        <dbReference type="ChEBI" id="CHEBI:57856"/>
        <dbReference type="ChEBI" id="CHEBI:59789"/>
        <dbReference type="ChEBI" id="CHEBI:74269"/>
        <dbReference type="ChEBI" id="CHEBI:74481"/>
        <dbReference type="EC" id="2.1.1.171"/>
    </reaction>
</comment>
<reference evidence="11" key="1">
    <citation type="journal article" date="2018" name="Front. Microbiol.">
        <title>Genome-Based Analysis Reveals the Taxonomy and Diversity of the Family Idiomarinaceae.</title>
        <authorList>
            <person name="Liu Y."/>
            <person name="Lai Q."/>
            <person name="Shao Z."/>
        </authorList>
    </citation>
    <scope>NUCLEOTIDE SEQUENCE [LARGE SCALE GENOMIC DNA]</scope>
    <source>
        <strain evidence="11">GBPy7</strain>
    </source>
</reference>
<dbReference type="GO" id="GO:0003676">
    <property type="term" value="F:nucleic acid binding"/>
    <property type="evidence" value="ECO:0007669"/>
    <property type="project" value="InterPro"/>
</dbReference>
<evidence type="ECO:0000256" key="8">
    <source>
        <dbReference type="ARBA" id="ARBA00048326"/>
    </source>
</evidence>
<dbReference type="CDD" id="cd02440">
    <property type="entry name" value="AdoMet_MTases"/>
    <property type="match status" value="1"/>
</dbReference>
<dbReference type="EC" id="2.1.1.171" evidence="3 9"/>
<dbReference type="NCBIfam" id="TIGR00095">
    <property type="entry name" value="16S rRNA (guanine(966)-N(2))-methyltransferase RsmD"/>
    <property type="match status" value="1"/>
</dbReference>
<evidence type="ECO:0000256" key="9">
    <source>
        <dbReference type="PIRNR" id="PIRNR004553"/>
    </source>
</evidence>
<dbReference type="PIRSF" id="PIRSF004553">
    <property type="entry name" value="CHP00095"/>
    <property type="match status" value="1"/>
</dbReference>
<evidence type="ECO:0000313" key="11">
    <source>
        <dbReference type="Proteomes" id="UP000288395"/>
    </source>
</evidence>
<dbReference type="PANTHER" id="PTHR43542">
    <property type="entry name" value="METHYLTRANSFERASE"/>
    <property type="match status" value="1"/>
</dbReference>
<accession>A0A432W285</accession>
<organism evidence="10 11">
    <name type="scientific">Aliidiomarina iranensis</name>
    <dbReference type="NCBI Taxonomy" id="1434071"/>
    <lineage>
        <taxon>Bacteria</taxon>
        <taxon>Pseudomonadati</taxon>
        <taxon>Pseudomonadota</taxon>
        <taxon>Gammaproteobacteria</taxon>
        <taxon>Alteromonadales</taxon>
        <taxon>Idiomarinaceae</taxon>
        <taxon>Aliidiomarina</taxon>
    </lineage>
</organism>
<dbReference type="OrthoDB" id="9803017at2"/>
<gene>
    <name evidence="10" type="primary">rsmD</name>
    <name evidence="10" type="ORF">CWE08_01490</name>
</gene>
<comment type="function">
    <text evidence="1 9">Specifically methylates the guanine in position 966 of 16S rRNA in the assembled 30S particle.</text>
</comment>
<evidence type="ECO:0000256" key="5">
    <source>
        <dbReference type="ARBA" id="ARBA00022603"/>
    </source>
</evidence>
<name>A0A432W285_9GAMM</name>
<dbReference type="Proteomes" id="UP000288395">
    <property type="component" value="Unassembled WGS sequence"/>
</dbReference>
<dbReference type="InterPro" id="IPR004398">
    <property type="entry name" value="RNA_MeTrfase_RsmD"/>
</dbReference>
<evidence type="ECO:0000256" key="1">
    <source>
        <dbReference type="ARBA" id="ARBA00002649"/>
    </source>
</evidence>
<keyword evidence="11" id="KW-1185">Reference proteome</keyword>
<evidence type="ECO:0000256" key="4">
    <source>
        <dbReference type="ARBA" id="ARBA00013682"/>
    </source>
</evidence>
<comment type="caution">
    <text evidence="10">The sequence shown here is derived from an EMBL/GenBank/DDBJ whole genome shotgun (WGS) entry which is preliminary data.</text>
</comment>
<dbReference type="SUPFAM" id="SSF53335">
    <property type="entry name" value="S-adenosyl-L-methionine-dependent methyltransferases"/>
    <property type="match status" value="1"/>
</dbReference>
<keyword evidence="7 9" id="KW-0949">S-adenosyl-L-methionine</keyword>
<keyword evidence="9" id="KW-0698">rRNA processing</keyword>
<evidence type="ECO:0000256" key="6">
    <source>
        <dbReference type="ARBA" id="ARBA00022679"/>
    </source>
</evidence>
<evidence type="ECO:0000256" key="2">
    <source>
        <dbReference type="ARBA" id="ARBA00005269"/>
    </source>
</evidence>
<dbReference type="RefSeq" id="WP_126764921.1">
    <property type="nucleotide sequence ID" value="NZ_PIPJ01000001.1"/>
</dbReference>
<sequence length="205" mass="23002">MATQHRKTAKNHSSALGQIRIIGGQWRGRKLAVVDQEGLRPTTDRIKETLFNWLQFELPEARVLDAFAGTGSLGLEALSRGASEVVFIEKAISASKQLDKNIKTLLGDIQNNSDSKPRAEVHNKDTLSHLEQIKGAFDIVFLDPPFHQGLLEQCIGILAKESLVSFGSWVYIESEQSLTFSTPKNWQLYREKKAGQVSFRLFHVQ</sequence>
<comment type="similarity">
    <text evidence="2 9">Belongs to the methyltransferase superfamily. RsmD family.</text>
</comment>
<dbReference type="AlphaFoldDB" id="A0A432W285"/>
<dbReference type="Pfam" id="PF03602">
    <property type="entry name" value="Cons_hypoth95"/>
    <property type="match status" value="1"/>
</dbReference>
<keyword evidence="6 9" id="KW-0808">Transferase</keyword>
<dbReference type="EMBL" id="PIPJ01000001">
    <property type="protein sequence ID" value="RUO23350.1"/>
    <property type="molecule type" value="Genomic_DNA"/>
</dbReference>
<dbReference type="PROSITE" id="PS00092">
    <property type="entry name" value="N6_MTASE"/>
    <property type="match status" value="1"/>
</dbReference>
<evidence type="ECO:0000256" key="3">
    <source>
        <dbReference type="ARBA" id="ARBA00012141"/>
    </source>
</evidence>
<dbReference type="InterPro" id="IPR029063">
    <property type="entry name" value="SAM-dependent_MTases_sf"/>
</dbReference>
<dbReference type="InterPro" id="IPR002052">
    <property type="entry name" value="DNA_methylase_N6_adenine_CS"/>
</dbReference>
<evidence type="ECO:0000313" key="10">
    <source>
        <dbReference type="EMBL" id="RUO23350.1"/>
    </source>
</evidence>
<evidence type="ECO:0000256" key="7">
    <source>
        <dbReference type="ARBA" id="ARBA00022691"/>
    </source>
</evidence>
<dbReference type="GO" id="GO:0052913">
    <property type="term" value="F:16S rRNA (guanine(966)-N(2))-methyltransferase activity"/>
    <property type="evidence" value="ECO:0007669"/>
    <property type="project" value="UniProtKB-EC"/>
</dbReference>
<protein>
    <recommendedName>
        <fullName evidence="4 9">Ribosomal RNA small subunit methyltransferase D</fullName>
        <ecNumber evidence="3 9">2.1.1.171</ecNumber>
    </recommendedName>
</protein>